<dbReference type="AlphaFoldDB" id="A0A5C3F5K4"/>
<dbReference type="PANTHER" id="PTHR13604:SF0">
    <property type="entry name" value="ABASIC SITE PROCESSING PROTEIN HMCES"/>
    <property type="match status" value="1"/>
</dbReference>
<dbReference type="InterPro" id="IPR003738">
    <property type="entry name" value="SRAP"/>
</dbReference>
<keyword evidence="2" id="KW-0645">Protease</keyword>
<feature type="region of interest" description="Disordered" evidence="8">
    <location>
        <begin position="1"/>
        <end position="37"/>
    </location>
</feature>
<feature type="compositionally biased region" description="Basic and acidic residues" evidence="8">
    <location>
        <begin position="311"/>
        <end position="333"/>
    </location>
</feature>
<feature type="compositionally biased region" description="Low complexity" evidence="8">
    <location>
        <begin position="438"/>
        <end position="448"/>
    </location>
</feature>
<dbReference type="SUPFAM" id="SSF143081">
    <property type="entry name" value="BB1717-like"/>
    <property type="match status" value="1"/>
</dbReference>
<evidence type="ECO:0000256" key="8">
    <source>
        <dbReference type="SAM" id="MobiDB-lite"/>
    </source>
</evidence>
<feature type="region of interest" description="Disordered" evidence="8">
    <location>
        <begin position="299"/>
        <end position="634"/>
    </location>
</feature>
<dbReference type="EMBL" id="OOIP01000016">
    <property type="protein sequence ID" value="SPO39783.1"/>
    <property type="molecule type" value="Genomic_DNA"/>
</dbReference>
<evidence type="ECO:0000313" key="10">
    <source>
        <dbReference type="Proteomes" id="UP000323386"/>
    </source>
</evidence>
<feature type="compositionally biased region" description="Basic and acidic residues" evidence="8">
    <location>
        <begin position="473"/>
        <end position="485"/>
    </location>
</feature>
<dbReference type="GO" id="GO:0008233">
    <property type="term" value="F:peptidase activity"/>
    <property type="evidence" value="ECO:0007669"/>
    <property type="project" value="UniProtKB-KW"/>
</dbReference>
<dbReference type="Proteomes" id="UP000323386">
    <property type="component" value="Unassembled WGS sequence"/>
</dbReference>
<dbReference type="GO" id="GO:0003697">
    <property type="term" value="F:single-stranded DNA binding"/>
    <property type="evidence" value="ECO:0007669"/>
    <property type="project" value="InterPro"/>
</dbReference>
<reference evidence="9 10" key="1">
    <citation type="submission" date="2018-03" db="EMBL/GenBank/DDBJ databases">
        <authorList>
            <person name="Guldener U."/>
        </authorList>
    </citation>
    <scope>NUCLEOTIDE SEQUENCE [LARGE SCALE GENOMIC DNA]</scope>
    <source>
        <strain evidence="9 10">DAOM196992</strain>
    </source>
</reference>
<feature type="compositionally biased region" description="Basic and acidic residues" evidence="8">
    <location>
        <begin position="406"/>
        <end position="418"/>
    </location>
</feature>
<evidence type="ECO:0000256" key="7">
    <source>
        <dbReference type="ARBA" id="ARBA00023239"/>
    </source>
</evidence>
<dbReference type="Gene3D" id="3.90.1680.10">
    <property type="entry name" value="SOS response associated peptidase-like"/>
    <property type="match status" value="1"/>
</dbReference>
<feature type="compositionally biased region" description="Basic and acidic residues" evidence="8">
    <location>
        <begin position="364"/>
        <end position="385"/>
    </location>
</feature>
<keyword evidence="3" id="KW-0227">DNA damage</keyword>
<evidence type="ECO:0000256" key="3">
    <source>
        <dbReference type="ARBA" id="ARBA00022763"/>
    </source>
</evidence>
<name>A0A5C3F5K4_9BASI</name>
<evidence type="ECO:0000313" key="9">
    <source>
        <dbReference type="EMBL" id="SPO39783.1"/>
    </source>
</evidence>
<dbReference type="GO" id="GO:0016829">
    <property type="term" value="F:lyase activity"/>
    <property type="evidence" value="ECO:0007669"/>
    <property type="project" value="UniProtKB-KW"/>
</dbReference>
<keyword evidence="5" id="KW-0190">Covalent protein-DNA linkage</keyword>
<gene>
    <name evidence="9" type="ORF">PSFLO_05264</name>
</gene>
<keyword evidence="6" id="KW-0238">DNA-binding</keyword>
<evidence type="ECO:0000256" key="1">
    <source>
        <dbReference type="ARBA" id="ARBA00008136"/>
    </source>
</evidence>
<dbReference type="Pfam" id="PF02586">
    <property type="entry name" value="SRAP"/>
    <property type="match status" value="1"/>
</dbReference>
<sequence>MCGRFANAQPLPEYARSVREQLPPSHPPEPTPDIDDYRPSYNVAPQTRAPVIRRQLASERTTADSADKAERLLLQPMKWGLIRSHNRHPPPSSFGAIKTINARDDTILSSSQGASMWHPLLPAQRCVVFCQGFYEWQKKPLAGRDTAAAAGHEEKVERIPHFVGMADPGHGRTGKDGVERKLMPLAGLWDKVVFQGHEDRPPLYTFTIITTSVNDQLDFLHDRMPVILPDAHSIATWLGLGQGDKEDTWTPEVARLLRPLKKPLECYKVPREVGRVGNDDPGFILPIESRRDGLKAFFSKQQQAKQGPAKSGHDDRAPDDAVKKEEKDDRDEASTSSFERAAVEVTQEVEEDAQMADAAAQAEQEIRDRELAEELQRQWQEDDAKGAASTSSQPSAIDRGIGGGDATREDEIEAKEVGDGFAVPRPETTGKRRRRSSSDSVGAEASSPSPTPLPPPEASAAAAAAATTPDQDACDHDATIKKEEGSCEGEGGGSSRFSPDPFDPPASPPRPLGGYSREGTTSASATPRKRTKFTTRILSPPRKPNEPGPLDQLIERQRRNSAAAPHPPRPPLPPSSSSSSSSTTTTTTSVQRSPTRRRNPPKSPKQGQSPDQRGTGKAAGAGSKDIRAFFAPKS</sequence>
<keyword evidence="10" id="KW-1185">Reference proteome</keyword>
<dbReference type="PANTHER" id="PTHR13604">
    <property type="entry name" value="DC12-RELATED"/>
    <property type="match status" value="1"/>
</dbReference>
<protein>
    <recommendedName>
        <fullName evidence="11">DUF159-domain-containing protein</fullName>
    </recommendedName>
</protein>
<dbReference type="InterPro" id="IPR036590">
    <property type="entry name" value="SRAP-like"/>
</dbReference>
<evidence type="ECO:0000256" key="2">
    <source>
        <dbReference type="ARBA" id="ARBA00022670"/>
    </source>
</evidence>
<keyword evidence="4" id="KW-0378">Hydrolase</keyword>
<keyword evidence="7" id="KW-0456">Lyase</keyword>
<feature type="compositionally biased region" description="Pro residues" evidence="8">
    <location>
        <begin position="565"/>
        <end position="574"/>
    </location>
</feature>
<comment type="similarity">
    <text evidence="1">Belongs to the SOS response-associated peptidase family.</text>
</comment>
<feature type="compositionally biased region" description="Low complexity" evidence="8">
    <location>
        <begin position="575"/>
        <end position="593"/>
    </location>
</feature>
<feature type="compositionally biased region" description="Pro residues" evidence="8">
    <location>
        <begin position="501"/>
        <end position="511"/>
    </location>
</feature>
<accession>A0A5C3F5K4</accession>
<evidence type="ECO:0000256" key="6">
    <source>
        <dbReference type="ARBA" id="ARBA00023125"/>
    </source>
</evidence>
<dbReference type="GO" id="GO:0006508">
    <property type="term" value="P:proteolysis"/>
    <property type="evidence" value="ECO:0007669"/>
    <property type="project" value="UniProtKB-KW"/>
</dbReference>
<dbReference type="GO" id="GO:0106300">
    <property type="term" value="P:protein-DNA covalent cross-linking repair"/>
    <property type="evidence" value="ECO:0007669"/>
    <property type="project" value="InterPro"/>
</dbReference>
<dbReference type="OrthoDB" id="2111841at2759"/>
<evidence type="ECO:0008006" key="11">
    <source>
        <dbReference type="Google" id="ProtNLM"/>
    </source>
</evidence>
<organism evidence="9 10">
    <name type="scientific">Pseudozyma flocculosa</name>
    <dbReference type="NCBI Taxonomy" id="84751"/>
    <lineage>
        <taxon>Eukaryota</taxon>
        <taxon>Fungi</taxon>
        <taxon>Dikarya</taxon>
        <taxon>Basidiomycota</taxon>
        <taxon>Ustilaginomycotina</taxon>
        <taxon>Ustilaginomycetes</taxon>
        <taxon>Ustilaginales</taxon>
        <taxon>Ustilaginaceae</taxon>
        <taxon>Pseudozyma</taxon>
    </lineage>
</organism>
<feature type="compositionally biased region" description="Low complexity" evidence="8">
    <location>
        <begin position="458"/>
        <end position="469"/>
    </location>
</feature>
<evidence type="ECO:0000256" key="5">
    <source>
        <dbReference type="ARBA" id="ARBA00023124"/>
    </source>
</evidence>
<evidence type="ECO:0000256" key="4">
    <source>
        <dbReference type="ARBA" id="ARBA00022801"/>
    </source>
</evidence>
<proteinExistence type="inferred from homology"/>